<accession>A0ABD2P6K8</accession>
<evidence type="ECO:0000256" key="1">
    <source>
        <dbReference type="SAM" id="MobiDB-lite"/>
    </source>
</evidence>
<dbReference type="Proteomes" id="UP001516400">
    <property type="component" value="Unassembled WGS sequence"/>
</dbReference>
<proteinExistence type="predicted"/>
<feature type="region of interest" description="Disordered" evidence="1">
    <location>
        <begin position="57"/>
        <end position="99"/>
    </location>
</feature>
<keyword evidence="3" id="KW-1185">Reference proteome</keyword>
<evidence type="ECO:0000313" key="2">
    <source>
        <dbReference type="EMBL" id="KAL3286416.1"/>
    </source>
</evidence>
<protein>
    <submittedName>
        <fullName evidence="2">Uncharacterized protein</fullName>
    </submittedName>
</protein>
<organism evidence="2 3">
    <name type="scientific">Cryptolaemus montrouzieri</name>
    <dbReference type="NCBI Taxonomy" id="559131"/>
    <lineage>
        <taxon>Eukaryota</taxon>
        <taxon>Metazoa</taxon>
        <taxon>Ecdysozoa</taxon>
        <taxon>Arthropoda</taxon>
        <taxon>Hexapoda</taxon>
        <taxon>Insecta</taxon>
        <taxon>Pterygota</taxon>
        <taxon>Neoptera</taxon>
        <taxon>Endopterygota</taxon>
        <taxon>Coleoptera</taxon>
        <taxon>Polyphaga</taxon>
        <taxon>Cucujiformia</taxon>
        <taxon>Coccinelloidea</taxon>
        <taxon>Coccinellidae</taxon>
        <taxon>Scymninae</taxon>
        <taxon>Scymnini</taxon>
        <taxon>Cryptolaemus</taxon>
    </lineage>
</organism>
<gene>
    <name evidence="2" type="ORF">HHI36_000924</name>
</gene>
<comment type="caution">
    <text evidence="2">The sequence shown here is derived from an EMBL/GenBank/DDBJ whole genome shotgun (WGS) entry which is preliminary data.</text>
</comment>
<feature type="compositionally biased region" description="Basic and acidic residues" evidence="1">
    <location>
        <begin position="72"/>
        <end position="83"/>
    </location>
</feature>
<name>A0ABD2P6K8_9CUCU</name>
<dbReference type="AlphaFoldDB" id="A0ABD2P6K8"/>
<sequence length="99" mass="11275">MANLHHGLNPKCARKLAYDLALAEQVTANKENKKFQRKKKKSVIQINTPVLENLEEEETLKEVKKSGLNRNSSDKSQLDDTLKPCKIQKKKNKLSESNS</sequence>
<reference evidence="2 3" key="1">
    <citation type="journal article" date="2021" name="BMC Biol.">
        <title>Horizontally acquired antibacterial genes associated with adaptive radiation of ladybird beetles.</title>
        <authorList>
            <person name="Li H.S."/>
            <person name="Tang X.F."/>
            <person name="Huang Y.H."/>
            <person name="Xu Z.Y."/>
            <person name="Chen M.L."/>
            <person name="Du X.Y."/>
            <person name="Qiu B.Y."/>
            <person name="Chen P.T."/>
            <person name="Zhang W."/>
            <person name="Slipinski A."/>
            <person name="Escalona H.E."/>
            <person name="Waterhouse R.M."/>
            <person name="Zwick A."/>
            <person name="Pang H."/>
        </authorList>
    </citation>
    <scope>NUCLEOTIDE SEQUENCE [LARGE SCALE GENOMIC DNA]</scope>
    <source>
        <strain evidence="2">SYSU2018</strain>
    </source>
</reference>
<evidence type="ECO:0000313" key="3">
    <source>
        <dbReference type="Proteomes" id="UP001516400"/>
    </source>
</evidence>
<dbReference type="EMBL" id="JABFTP020000185">
    <property type="protein sequence ID" value="KAL3286416.1"/>
    <property type="molecule type" value="Genomic_DNA"/>
</dbReference>